<keyword evidence="2" id="KW-1185">Reference proteome</keyword>
<evidence type="ECO:0008006" key="3">
    <source>
        <dbReference type="Google" id="ProtNLM"/>
    </source>
</evidence>
<protein>
    <recommendedName>
        <fullName evidence="3">C2 NT-type domain-containing protein</fullName>
    </recommendedName>
</protein>
<reference evidence="1 2" key="1">
    <citation type="submission" date="2021-06" db="EMBL/GenBank/DDBJ databases">
        <title>Caerostris darwini draft genome.</title>
        <authorList>
            <person name="Kono N."/>
            <person name="Arakawa K."/>
        </authorList>
    </citation>
    <scope>NUCLEOTIDE SEQUENCE [LARGE SCALE GENOMIC DNA]</scope>
</reference>
<dbReference type="EMBL" id="BPLQ01003201">
    <property type="protein sequence ID" value="GIX98647.1"/>
    <property type="molecule type" value="Genomic_DNA"/>
</dbReference>
<comment type="caution">
    <text evidence="1">The sequence shown here is derived from an EMBL/GenBank/DDBJ whole genome shotgun (WGS) entry which is preliminary data.</text>
</comment>
<name>A0AAV4PMM0_9ARAC</name>
<gene>
    <name evidence="1" type="ORF">CDAR_556751</name>
</gene>
<evidence type="ECO:0000313" key="1">
    <source>
        <dbReference type="EMBL" id="GIX98647.1"/>
    </source>
</evidence>
<dbReference type="Proteomes" id="UP001054837">
    <property type="component" value="Unassembled WGS sequence"/>
</dbReference>
<evidence type="ECO:0000313" key="2">
    <source>
        <dbReference type="Proteomes" id="UP001054837"/>
    </source>
</evidence>
<proteinExistence type="predicted"/>
<organism evidence="1 2">
    <name type="scientific">Caerostris darwini</name>
    <dbReference type="NCBI Taxonomy" id="1538125"/>
    <lineage>
        <taxon>Eukaryota</taxon>
        <taxon>Metazoa</taxon>
        <taxon>Ecdysozoa</taxon>
        <taxon>Arthropoda</taxon>
        <taxon>Chelicerata</taxon>
        <taxon>Arachnida</taxon>
        <taxon>Araneae</taxon>
        <taxon>Araneomorphae</taxon>
        <taxon>Entelegynae</taxon>
        <taxon>Araneoidea</taxon>
        <taxon>Araneidae</taxon>
        <taxon>Caerostris</taxon>
    </lineage>
</organism>
<accession>A0AAV4PMM0</accession>
<dbReference type="AlphaFoldDB" id="A0AAV4PMM0"/>
<sequence>MAHHRTHDSSSFGKSHLMILFHRNSSKEYHYERISIKVEGVLRFDESHTFVCSIKNPKNRTKEIRIVRGLVLSGPLNLFNIRNIDIGIFTCCEIEVNFRSSRTNGNANRCKENKLFVWQVGN</sequence>